<dbReference type="Pfam" id="PF00300">
    <property type="entry name" value="His_Phos_1"/>
    <property type="match status" value="1"/>
</dbReference>
<dbReference type="PANTHER" id="PTHR48100">
    <property type="entry name" value="BROAD-SPECIFICITY PHOSPHATASE YOR283W-RELATED"/>
    <property type="match status" value="1"/>
</dbReference>
<sequence>MASRSPWDPANTGRRVLFWRHGRTEWNRAGRFQGQLDIPLDAVGRAQAEAAARRLRLLRPAVIISSDLARARDTAAALGSAAGLDVDLDDRLRETMAGRWQGMSFADITADDGEALARWSAGASNARAGGGETRAEVGRRVADAVGEALQRVPAEGLLVVASHGGAIRAGICAMLELPEDSWAVIGGVSNAHWSLLDERDPAGGGPRWQLAHHNFGPEDLPVQAPAAPQET</sequence>
<dbReference type="InterPro" id="IPR050275">
    <property type="entry name" value="PGM_Phosphatase"/>
</dbReference>
<evidence type="ECO:0000256" key="2">
    <source>
        <dbReference type="PIRSR" id="PIRSR613078-2"/>
    </source>
</evidence>
<reference evidence="3" key="1">
    <citation type="submission" date="2014-07" db="EMBL/GenBank/DDBJ databases">
        <authorList>
            <person name="Urmite Genomes Urmite Genomes"/>
        </authorList>
    </citation>
    <scope>NUCLEOTIDE SEQUENCE</scope>
    <source>
        <strain evidence="3">11W110_air</strain>
    </source>
</reference>
<accession>A0A078MU27</accession>
<dbReference type="GO" id="GO:0016791">
    <property type="term" value="F:phosphatase activity"/>
    <property type="evidence" value="ECO:0007669"/>
    <property type="project" value="TreeGrafter"/>
</dbReference>
<evidence type="ECO:0000313" key="3">
    <source>
        <dbReference type="EMBL" id="CEA08326.1"/>
    </source>
</evidence>
<name>A0A078MU27_9MICC</name>
<proteinExistence type="predicted"/>
<gene>
    <name evidence="3" type="primary">gpgP</name>
    <name evidence="3" type="ORF">BN1051_01668</name>
</gene>
<dbReference type="InterPro" id="IPR013078">
    <property type="entry name" value="His_Pase_superF_clade-1"/>
</dbReference>
<feature type="binding site" evidence="2">
    <location>
        <begin position="20"/>
        <end position="27"/>
    </location>
    <ligand>
        <name>substrate</name>
    </ligand>
</feature>
<dbReference type="Gene3D" id="3.40.50.1240">
    <property type="entry name" value="Phosphoglycerate mutase-like"/>
    <property type="match status" value="1"/>
</dbReference>
<feature type="active site" description="Proton donor/acceptor" evidence="1">
    <location>
        <position position="94"/>
    </location>
</feature>
<feature type="binding site" evidence="2">
    <location>
        <position position="70"/>
    </location>
    <ligand>
        <name>substrate</name>
    </ligand>
</feature>
<dbReference type="GO" id="GO:0005737">
    <property type="term" value="C:cytoplasm"/>
    <property type="evidence" value="ECO:0007669"/>
    <property type="project" value="TreeGrafter"/>
</dbReference>
<evidence type="ECO:0000256" key="1">
    <source>
        <dbReference type="PIRSR" id="PIRSR613078-1"/>
    </source>
</evidence>
<dbReference type="SUPFAM" id="SSF53254">
    <property type="entry name" value="Phosphoglycerate mutase-like"/>
    <property type="match status" value="1"/>
</dbReference>
<dbReference type="InterPro" id="IPR029033">
    <property type="entry name" value="His_PPase_superfam"/>
</dbReference>
<dbReference type="PATRIC" id="fig|1461584.3.peg.1655"/>
<feature type="active site" description="Tele-phosphohistidine intermediate" evidence="1">
    <location>
        <position position="21"/>
    </location>
</feature>
<protein>
    <submittedName>
        <fullName evidence="3">Glucosyl-3-phosphoglycerate phosphatase</fullName>
    </submittedName>
</protein>
<dbReference type="EMBL" id="LN483070">
    <property type="protein sequence ID" value="CEA08326.1"/>
    <property type="molecule type" value="Genomic_DNA"/>
</dbReference>
<dbReference type="AlphaFoldDB" id="A0A078MU27"/>
<dbReference type="PANTHER" id="PTHR48100:SF62">
    <property type="entry name" value="GLUCOSYL-3-PHOSPHOGLYCERATE PHOSPHATASE"/>
    <property type="match status" value="1"/>
</dbReference>
<dbReference type="CDD" id="cd07067">
    <property type="entry name" value="HP_PGM_like"/>
    <property type="match status" value="1"/>
</dbReference>
<dbReference type="SMART" id="SM00855">
    <property type="entry name" value="PGAM"/>
    <property type="match status" value="1"/>
</dbReference>
<organism evidence="3">
    <name type="scientific">Arthrobacter saudimassiliensis</name>
    <dbReference type="NCBI Taxonomy" id="1461584"/>
    <lineage>
        <taxon>Bacteria</taxon>
        <taxon>Bacillati</taxon>
        <taxon>Actinomycetota</taxon>
        <taxon>Actinomycetes</taxon>
        <taxon>Micrococcales</taxon>
        <taxon>Micrococcaceae</taxon>
        <taxon>Arthrobacter</taxon>
    </lineage>
</organism>